<evidence type="ECO:0000313" key="1">
    <source>
        <dbReference type="EMBL" id="PQJ09691.1"/>
    </source>
</evidence>
<comment type="caution">
    <text evidence="1">The sequence shown here is derived from an EMBL/GenBank/DDBJ whole genome shotgun (WGS) entry which is preliminary data.</text>
</comment>
<protein>
    <recommendedName>
        <fullName evidence="3">Addiction module component CHP02574 family protein</fullName>
    </recommendedName>
</protein>
<evidence type="ECO:0000313" key="2">
    <source>
        <dbReference type="Proteomes" id="UP000239872"/>
    </source>
</evidence>
<evidence type="ECO:0008006" key="3">
    <source>
        <dbReference type="Google" id="ProtNLM"/>
    </source>
</evidence>
<name>A0A2S7SST7_9BACT</name>
<dbReference type="EMBL" id="PPSL01000005">
    <property type="protein sequence ID" value="PQJ09691.1"/>
    <property type="molecule type" value="Genomic_DNA"/>
</dbReference>
<dbReference type="AlphaFoldDB" id="A0A2S7SST7"/>
<sequence length="80" mass="9451">MNLQYIADKSGHTTAVQLQIPIEDWARLKQKYKEFEEEENAISVDIPDWQINLGRQELENIAKGNTELLDWNEAKKQFKF</sequence>
<reference evidence="1 2" key="1">
    <citation type="submission" date="2018-01" db="EMBL/GenBank/DDBJ databases">
        <title>A novel member of the phylum Bacteroidetes isolated from glacier ice.</title>
        <authorList>
            <person name="Liu Q."/>
            <person name="Xin Y.-H."/>
        </authorList>
    </citation>
    <scope>NUCLEOTIDE SEQUENCE [LARGE SCALE GENOMIC DNA]</scope>
    <source>
        <strain evidence="1 2">RB1R16</strain>
    </source>
</reference>
<proteinExistence type="predicted"/>
<gene>
    <name evidence="1" type="ORF">CJD36_017320</name>
</gene>
<organism evidence="1 2">
    <name type="scientific">Flavipsychrobacter stenotrophus</name>
    <dbReference type="NCBI Taxonomy" id="2077091"/>
    <lineage>
        <taxon>Bacteria</taxon>
        <taxon>Pseudomonadati</taxon>
        <taxon>Bacteroidota</taxon>
        <taxon>Chitinophagia</taxon>
        <taxon>Chitinophagales</taxon>
        <taxon>Chitinophagaceae</taxon>
        <taxon>Flavipsychrobacter</taxon>
    </lineage>
</organism>
<accession>A0A2S7SST7</accession>
<dbReference type="Proteomes" id="UP000239872">
    <property type="component" value="Unassembled WGS sequence"/>
</dbReference>
<keyword evidence="2" id="KW-1185">Reference proteome</keyword>